<evidence type="ECO:0000313" key="2">
    <source>
        <dbReference type="Proteomes" id="UP001168877"/>
    </source>
</evidence>
<dbReference type="AlphaFoldDB" id="A0AA39TIC4"/>
<reference evidence="1" key="1">
    <citation type="journal article" date="2022" name="Plant J.">
        <title>Strategies of tolerance reflected in two North American maple genomes.</title>
        <authorList>
            <person name="McEvoy S.L."/>
            <person name="Sezen U.U."/>
            <person name="Trouern-Trend A."/>
            <person name="McMahon S.M."/>
            <person name="Schaberg P.G."/>
            <person name="Yang J."/>
            <person name="Wegrzyn J.L."/>
            <person name="Swenson N.G."/>
        </authorList>
    </citation>
    <scope>NUCLEOTIDE SEQUENCE</scope>
    <source>
        <strain evidence="1">NS2018</strain>
    </source>
</reference>
<sequence length="91" mass="10737">MDVEKLFHMTGGAGPTSYAKNSYLQKNVSDMATFDRKKRCLSLRFHFRLPWFILRKIVNYRKILCTSSTHPTACTGYQRYHQVFIMRRASL</sequence>
<evidence type="ECO:0000313" key="1">
    <source>
        <dbReference type="EMBL" id="KAK0605645.1"/>
    </source>
</evidence>
<accession>A0AA39TIC4</accession>
<gene>
    <name evidence="1" type="ORF">LWI29_029261</name>
</gene>
<protein>
    <submittedName>
        <fullName evidence="1">Uncharacterized protein</fullName>
    </submittedName>
</protein>
<proteinExistence type="predicted"/>
<organism evidence="1 2">
    <name type="scientific">Acer saccharum</name>
    <name type="common">Sugar maple</name>
    <dbReference type="NCBI Taxonomy" id="4024"/>
    <lineage>
        <taxon>Eukaryota</taxon>
        <taxon>Viridiplantae</taxon>
        <taxon>Streptophyta</taxon>
        <taxon>Embryophyta</taxon>
        <taxon>Tracheophyta</taxon>
        <taxon>Spermatophyta</taxon>
        <taxon>Magnoliopsida</taxon>
        <taxon>eudicotyledons</taxon>
        <taxon>Gunneridae</taxon>
        <taxon>Pentapetalae</taxon>
        <taxon>rosids</taxon>
        <taxon>malvids</taxon>
        <taxon>Sapindales</taxon>
        <taxon>Sapindaceae</taxon>
        <taxon>Hippocastanoideae</taxon>
        <taxon>Acereae</taxon>
        <taxon>Acer</taxon>
    </lineage>
</organism>
<comment type="caution">
    <text evidence="1">The sequence shown here is derived from an EMBL/GenBank/DDBJ whole genome shotgun (WGS) entry which is preliminary data.</text>
</comment>
<name>A0AA39TIC4_ACESA</name>
<dbReference type="EMBL" id="JAUESC010000002">
    <property type="protein sequence ID" value="KAK0605645.1"/>
    <property type="molecule type" value="Genomic_DNA"/>
</dbReference>
<keyword evidence="2" id="KW-1185">Reference proteome</keyword>
<dbReference type="Proteomes" id="UP001168877">
    <property type="component" value="Unassembled WGS sequence"/>
</dbReference>
<reference evidence="1" key="2">
    <citation type="submission" date="2023-06" db="EMBL/GenBank/DDBJ databases">
        <authorList>
            <person name="Swenson N.G."/>
            <person name="Wegrzyn J.L."/>
            <person name="Mcevoy S.L."/>
        </authorList>
    </citation>
    <scope>NUCLEOTIDE SEQUENCE</scope>
    <source>
        <strain evidence="1">NS2018</strain>
        <tissue evidence="1">Leaf</tissue>
    </source>
</reference>